<evidence type="ECO:0000256" key="3">
    <source>
        <dbReference type="ARBA" id="ARBA00023172"/>
    </source>
</evidence>
<evidence type="ECO:0000259" key="4">
    <source>
        <dbReference type="PROSITE" id="PS51898"/>
    </source>
</evidence>
<dbReference type="InterPro" id="IPR010998">
    <property type="entry name" value="Integrase_recombinase_N"/>
</dbReference>
<dbReference type="Pfam" id="PF13102">
    <property type="entry name" value="Phage_int_SAM_5"/>
    <property type="match status" value="1"/>
</dbReference>
<protein>
    <submittedName>
        <fullName evidence="5">Integrase</fullName>
    </submittedName>
</protein>
<dbReference type="GO" id="GO:0006310">
    <property type="term" value="P:DNA recombination"/>
    <property type="evidence" value="ECO:0007669"/>
    <property type="project" value="UniProtKB-KW"/>
</dbReference>
<organism evidence="5 6">
    <name type="scientific">Nonlabens ponticola</name>
    <dbReference type="NCBI Taxonomy" id="2496866"/>
    <lineage>
        <taxon>Bacteria</taxon>
        <taxon>Pseudomonadati</taxon>
        <taxon>Bacteroidota</taxon>
        <taxon>Flavobacteriia</taxon>
        <taxon>Flavobacteriales</taxon>
        <taxon>Flavobacteriaceae</taxon>
        <taxon>Nonlabens</taxon>
    </lineage>
</organism>
<dbReference type="InterPro" id="IPR025269">
    <property type="entry name" value="SAM-like_dom"/>
</dbReference>
<dbReference type="InterPro" id="IPR002104">
    <property type="entry name" value="Integrase_catalytic"/>
</dbReference>
<evidence type="ECO:0000313" key="6">
    <source>
        <dbReference type="Proteomes" id="UP000279600"/>
    </source>
</evidence>
<proteinExistence type="inferred from homology"/>
<evidence type="ECO:0000256" key="2">
    <source>
        <dbReference type="ARBA" id="ARBA00023125"/>
    </source>
</evidence>
<dbReference type="OrthoDB" id="1493636at2"/>
<dbReference type="RefSeq" id="WP_126448567.1">
    <property type="nucleotide sequence ID" value="NZ_CP034549.1"/>
</dbReference>
<gene>
    <name evidence="5" type="ORF">EJ995_11660</name>
</gene>
<evidence type="ECO:0000313" key="5">
    <source>
        <dbReference type="EMBL" id="AZQ44852.1"/>
    </source>
</evidence>
<dbReference type="AlphaFoldDB" id="A0A3S9N0K3"/>
<comment type="similarity">
    <text evidence="1">Belongs to the 'phage' integrase family.</text>
</comment>
<dbReference type="PANTHER" id="PTHR30349:SF41">
    <property type="entry name" value="INTEGRASE_RECOMBINASE PROTEIN MJ0367-RELATED"/>
    <property type="match status" value="1"/>
</dbReference>
<dbReference type="Gene3D" id="1.10.443.10">
    <property type="entry name" value="Intergrase catalytic core"/>
    <property type="match status" value="1"/>
</dbReference>
<accession>A0A3S9N0K3</accession>
<dbReference type="Proteomes" id="UP000279600">
    <property type="component" value="Chromosome"/>
</dbReference>
<dbReference type="Gene3D" id="1.10.150.130">
    <property type="match status" value="1"/>
</dbReference>
<keyword evidence="3" id="KW-0233">DNA recombination</keyword>
<dbReference type="Pfam" id="PF00589">
    <property type="entry name" value="Phage_integrase"/>
    <property type="match status" value="1"/>
</dbReference>
<dbReference type="KEGG" id="noj:EJ995_11660"/>
<dbReference type="SUPFAM" id="SSF56349">
    <property type="entry name" value="DNA breaking-rejoining enzymes"/>
    <property type="match status" value="1"/>
</dbReference>
<name>A0A3S9N0K3_9FLAO</name>
<dbReference type="InterPro" id="IPR011010">
    <property type="entry name" value="DNA_brk_join_enz"/>
</dbReference>
<evidence type="ECO:0000256" key="1">
    <source>
        <dbReference type="ARBA" id="ARBA00008857"/>
    </source>
</evidence>
<dbReference type="InterPro" id="IPR013762">
    <property type="entry name" value="Integrase-like_cat_sf"/>
</dbReference>
<dbReference type="GO" id="GO:0003677">
    <property type="term" value="F:DNA binding"/>
    <property type="evidence" value="ECO:0007669"/>
    <property type="project" value="UniProtKB-KW"/>
</dbReference>
<dbReference type="PANTHER" id="PTHR30349">
    <property type="entry name" value="PHAGE INTEGRASE-RELATED"/>
    <property type="match status" value="1"/>
</dbReference>
<keyword evidence="2" id="KW-0238">DNA-binding</keyword>
<dbReference type="EMBL" id="CP034549">
    <property type="protein sequence ID" value="AZQ44852.1"/>
    <property type="molecule type" value="Genomic_DNA"/>
</dbReference>
<reference evidence="5 6" key="1">
    <citation type="submission" date="2018-12" db="EMBL/GenBank/DDBJ databases">
        <title>Complete genome of Nonlabens sp. MJ115.</title>
        <authorList>
            <person name="Choi H.S."/>
            <person name="Jung J."/>
        </authorList>
    </citation>
    <scope>NUCLEOTIDE SEQUENCE [LARGE SCALE GENOMIC DNA]</scope>
    <source>
        <strain evidence="5 6">MJ115</strain>
    </source>
</reference>
<dbReference type="GO" id="GO:0015074">
    <property type="term" value="P:DNA integration"/>
    <property type="evidence" value="ECO:0007669"/>
    <property type="project" value="InterPro"/>
</dbReference>
<feature type="domain" description="Tyr recombinase" evidence="4">
    <location>
        <begin position="218"/>
        <end position="403"/>
    </location>
</feature>
<keyword evidence="6" id="KW-1185">Reference proteome</keyword>
<dbReference type="InterPro" id="IPR050090">
    <property type="entry name" value="Tyrosine_recombinase_XerCD"/>
</dbReference>
<sequence length="416" mass="48777">MTHTFYLKKPKSNKETLILFSCSFKEEQKKFVYSTGEVIHPKDWDQKSKSPILNSKTPGVRSIRTQLGRYSECFHESLTASKLMHIQFNSSVLKDALDLKFKKTIKGSNDFFNAYDRFISEKTKNKDWSDSTIKRYGYMKTLLLDFQAKRNYKLNFNNINSTFMSEFTDYCLSDKGHINNTFSRNLGLFKTFMLWAYKNRITYNDEFKAFKRKKQVITNQIALTKKDIEQLLHSKCKSKSLERVRDVFIFSCVTGCRFGELKFISKSSVSDDTLYLKEEKGSEKKVREIPLSKIARFILKKYDYNLPLVANQNHNEYIKTVFLDAGFTQKVEKVSVSGKTVTRKAMRFWQRVSSHTARRTFITMMKREGKSDKLISKITGHLDMKTLNTYYQVDNDEKKEAVDQVFNIDFNVLKKA</sequence>
<dbReference type="PROSITE" id="PS51898">
    <property type="entry name" value="TYR_RECOMBINASE"/>
    <property type="match status" value="1"/>
</dbReference>